<feature type="region of interest" description="Disordered" evidence="3">
    <location>
        <begin position="1393"/>
        <end position="1413"/>
    </location>
</feature>
<evidence type="ECO:0000259" key="4">
    <source>
        <dbReference type="PROSITE" id="PS50853"/>
    </source>
</evidence>
<keyword evidence="2" id="KW-1015">Disulfide bond</keyword>
<sequence length="1646" mass="179308">MYAQYCEPTISPGGNFYISSVKVADKPINNSTFESGFVSDYTALEPAFLTVGGIYYIYVETIRPLNQGSNIMIWIDFDGDGSFDETNELLNTTSIPQGESVTNYAFNYSIIIPDGVPTGETRLRIAMRSYGLPDAAAPNPCGVFYTPGEVEDYTVHIRPLAVAPTASCIGNLDVTLDVLGNATITPADIDNGSADDYDPYSDLIFTLDKDQFNCDDIGANTVTLTVEDLDGLSDSCTANVNVIAYSGPFQAPVFEDVTTYCSYIAETPVMNFQCNEEIIATTTDQTSFTSAGSYSINWSFDNGVTTEITTQNVTVLSPTVPTNVSVSSITETSAVVTWDAQVNANYTFLYRATGLGAWTQIITDTNSIELTSLDDGTEYEFQVSVSPTCAGFSAIQTFETIEIDYCDGTEVNIGYNSNYYISNVIIPNVNNSTTANGSPYSYYPEFPAVLEVGEEFTGNVTYLRQAYNITTLSIWIDYNNDGDFEDADEEIFTDFQSGTPTNTFTLNFTNILVPATATLGKTRLRVGLRHNGYPTSACSFDYQNGEIEDYDVYLVDKSDTDGDTVFDLFDLDDDNDGITDDFEKPGDADGDGILNYLDLDSDNDGIPDVVEAGGTDADKDGMADGAVGTNGIPSSAGTGLTPINTDADTTPDYLDLDSDNDGLFDVVEYDGIGSSDIDLDGVGDGSDDDSDGILNAYDDLVGFGFMTYFDPIDVTDGDGIPNYIDITSDGSSFDILGSNFAAEDGDGDGDIDGTIDVDEDGILDIVDTDPTVFGSPSDIEIGASLYFNGINAYVEDFSIMDDWSEVTLMTWIKLESGSSGERVVAGQDNFNLVINNAGFLEATIGGTTITSLNAITEDIWVHVAAIYQSGLFELYVNGIDGITDTSVSGNLPADSSNFTIGKTPNVNGGYFQGEIDELRLFNIALTQEQLQSMMCQELDDENTFQGAMIPTITDSYDETTLILYFKMNSFNGPILDNNVTPVLESSGATVYNISSMPQTAPLPYVTIQSGDWTDVLAWEHGDVWDISTKVDPTDDGAEDGTIVHIKHLITTSDTHSVFGLVVDPISKLSVQSDKALYVNRYFKLDGILDLEGESQLIQTSRSILDTSSAGMLERDQQGTANSFTYNYWSAPVSAINTTSNNLSYNIQDVLFDGSNPSTPIDLDFDPAVTLSNTDPFYADGAETSPRKIATYWFWKFVNSGNDYANWEWVGGDNTINVTEGFSMKGISGASAIDAEQNYVFIGKPNNAPEEIYGDMVHTTFPAGTTPEGYTYNSLTGNPFPSALDADKFIDDNETTTTGELFFWEHWGGGNHNWADYRAGYSVYTKATGVPAAAHPDGAGGLEAGSKTPGQYVPVGQAFYVISSGAGGPVVFKNSQRVFKVELDDIDNDDHSIFTRSNDKTKGNQNVQNRASTESREIEKQVIRLGFESPVGYHRQVAVAFLEGATDEIDHGYDGKAGDFYTNDAFFIQDDTYLVIQAFGEFDEDREIPISIFIDEENNGGLQKIMVDGLKNIPESTNIFIKDNLTGLTHDIKYETFEVNLETGEHKDRFLLVFKSQVLSLEESGILDDKMTIYLNKSQQTIGIIKTADVTINKASLFNYLGQEMQVWNKNLDNSNLQLPLKDLSTGAYILKVETDSKLVTKKLIIE</sequence>
<evidence type="ECO:0000256" key="1">
    <source>
        <dbReference type="ARBA" id="ARBA00022729"/>
    </source>
</evidence>
<reference evidence="5 6" key="1">
    <citation type="submission" date="2016-10" db="EMBL/GenBank/DDBJ databases">
        <title>Lutibacter sp. LPB0138, isolated from marine gastropod.</title>
        <authorList>
            <person name="Kim E."/>
            <person name="Yi H."/>
        </authorList>
    </citation>
    <scope>NUCLEOTIDE SEQUENCE [LARGE SCALE GENOMIC DNA]</scope>
    <source>
        <strain evidence="5 6">LPB0138</strain>
    </source>
</reference>
<name>A0A1D8P8T8_9FLAO</name>
<protein>
    <recommendedName>
        <fullName evidence="4">Fibronectin type-III domain-containing protein</fullName>
    </recommendedName>
</protein>
<dbReference type="Pfam" id="PF20009">
    <property type="entry name" value="GEVED"/>
    <property type="match status" value="2"/>
</dbReference>
<dbReference type="PROSITE" id="PS50853">
    <property type="entry name" value="FN3"/>
    <property type="match status" value="1"/>
</dbReference>
<dbReference type="SMART" id="SM00060">
    <property type="entry name" value="FN3"/>
    <property type="match status" value="1"/>
</dbReference>
<evidence type="ECO:0000313" key="5">
    <source>
        <dbReference type="EMBL" id="AOW21000.1"/>
    </source>
</evidence>
<dbReference type="InterPro" id="IPR036116">
    <property type="entry name" value="FN3_sf"/>
</dbReference>
<proteinExistence type="predicted"/>
<dbReference type="NCBIfam" id="TIGR04183">
    <property type="entry name" value="Por_Secre_tail"/>
    <property type="match status" value="1"/>
</dbReference>
<feature type="compositionally biased region" description="Polar residues" evidence="3">
    <location>
        <begin position="1402"/>
        <end position="1411"/>
    </location>
</feature>
<dbReference type="SMART" id="SM00560">
    <property type="entry name" value="LamGL"/>
    <property type="match status" value="1"/>
</dbReference>
<keyword evidence="1" id="KW-0732">Signal</keyword>
<dbReference type="SUPFAM" id="SSF49899">
    <property type="entry name" value="Concanavalin A-like lectins/glucanases"/>
    <property type="match status" value="1"/>
</dbReference>
<dbReference type="STRING" id="1850246.LPB138_10060"/>
<dbReference type="InterPro" id="IPR006558">
    <property type="entry name" value="LamG-like"/>
</dbReference>
<dbReference type="GO" id="GO:0004553">
    <property type="term" value="F:hydrolase activity, hydrolyzing O-glycosyl compounds"/>
    <property type="evidence" value="ECO:0007669"/>
    <property type="project" value="UniProtKB-ARBA"/>
</dbReference>
<dbReference type="KEGG" id="lul:LPB138_10060"/>
<evidence type="ECO:0000256" key="2">
    <source>
        <dbReference type="ARBA" id="ARBA00023157"/>
    </source>
</evidence>
<dbReference type="Pfam" id="PF13385">
    <property type="entry name" value="Laminin_G_3"/>
    <property type="match status" value="1"/>
</dbReference>
<dbReference type="InterPro" id="IPR026444">
    <property type="entry name" value="Secre_tail"/>
</dbReference>
<dbReference type="InterPro" id="IPR003961">
    <property type="entry name" value="FN3_dom"/>
</dbReference>
<dbReference type="Proteomes" id="UP000176050">
    <property type="component" value="Chromosome"/>
</dbReference>
<dbReference type="InterPro" id="IPR013320">
    <property type="entry name" value="ConA-like_dom_sf"/>
</dbReference>
<dbReference type="SUPFAM" id="SSF49265">
    <property type="entry name" value="Fibronectin type III"/>
    <property type="match status" value="1"/>
</dbReference>
<dbReference type="Pfam" id="PF00041">
    <property type="entry name" value="fn3"/>
    <property type="match status" value="1"/>
</dbReference>
<evidence type="ECO:0000256" key="3">
    <source>
        <dbReference type="SAM" id="MobiDB-lite"/>
    </source>
</evidence>
<gene>
    <name evidence="5" type="ORF">LPB138_10060</name>
</gene>
<organism evidence="5 6">
    <name type="scientific">Urechidicola croceus</name>
    <dbReference type="NCBI Taxonomy" id="1850246"/>
    <lineage>
        <taxon>Bacteria</taxon>
        <taxon>Pseudomonadati</taxon>
        <taxon>Bacteroidota</taxon>
        <taxon>Flavobacteriia</taxon>
        <taxon>Flavobacteriales</taxon>
        <taxon>Flavobacteriaceae</taxon>
        <taxon>Urechidicola</taxon>
    </lineage>
</organism>
<dbReference type="Gene3D" id="2.60.120.200">
    <property type="match status" value="1"/>
</dbReference>
<dbReference type="InterPro" id="IPR045474">
    <property type="entry name" value="GEVED"/>
</dbReference>
<dbReference type="GO" id="GO:0005509">
    <property type="term" value="F:calcium ion binding"/>
    <property type="evidence" value="ECO:0007669"/>
    <property type="project" value="InterPro"/>
</dbReference>
<keyword evidence="6" id="KW-1185">Reference proteome</keyword>
<dbReference type="Gene3D" id="2.60.40.10">
    <property type="entry name" value="Immunoglobulins"/>
    <property type="match status" value="1"/>
</dbReference>
<dbReference type="CDD" id="cd00063">
    <property type="entry name" value="FN3"/>
    <property type="match status" value="1"/>
</dbReference>
<dbReference type="InterPro" id="IPR028974">
    <property type="entry name" value="TSP_type-3_rpt"/>
</dbReference>
<feature type="domain" description="Fibronectin type-III" evidence="4">
    <location>
        <begin position="320"/>
        <end position="403"/>
    </location>
</feature>
<evidence type="ECO:0000313" key="6">
    <source>
        <dbReference type="Proteomes" id="UP000176050"/>
    </source>
</evidence>
<dbReference type="EMBL" id="CP017478">
    <property type="protein sequence ID" value="AOW21000.1"/>
    <property type="molecule type" value="Genomic_DNA"/>
</dbReference>
<dbReference type="Gene3D" id="4.10.1080.10">
    <property type="entry name" value="TSP type-3 repeat"/>
    <property type="match status" value="1"/>
</dbReference>
<dbReference type="InterPro" id="IPR013783">
    <property type="entry name" value="Ig-like_fold"/>
</dbReference>
<dbReference type="GO" id="GO:0005975">
    <property type="term" value="P:carbohydrate metabolic process"/>
    <property type="evidence" value="ECO:0007669"/>
    <property type="project" value="UniProtKB-ARBA"/>
</dbReference>
<accession>A0A1D8P8T8</accession>